<accession>A0AAD7URT9</accession>
<keyword evidence="2" id="KW-1185">Reference proteome</keyword>
<organism evidence="1 2">
    <name type="scientific">Lichtheimia ornata</name>
    <dbReference type="NCBI Taxonomy" id="688661"/>
    <lineage>
        <taxon>Eukaryota</taxon>
        <taxon>Fungi</taxon>
        <taxon>Fungi incertae sedis</taxon>
        <taxon>Mucoromycota</taxon>
        <taxon>Mucoromycotina</taxon>
        <taxon>Mucoromycetes</taxon>
        <taxon>Mucorales</taxon>
        <taxon>Lichtheimiaceae</taxon>
        <taxon>Lichtheimia</taxon>
    </lineage>
</organism>
<proteinExistence type="predicted"/>
<protein>
    <submittedName>
        <fullName evidence="1">Uncharacterized protein</fullName>
    </submittedName>
</protein>
<gene>
    <name evidence="1" type="ORF">O0I10_012450</name>
</gene>
<dbReference type="GeneID" id="83219795"/>
<dbReference type="EMBL" id="JARTCD010000127">
    <property type="protein sequence ID" value="KAJ8651961.1"/>
    <property type="molecule type" value="Genomic_DNA"/>
</dbReference>
<dbReference type="Proteomes" id="UP001234581">
    <property type="component" value="Unassembled WGS sequence"/>
</dbReference>
<dbReference type="AlphaFoldDB" id="A0AAD7URT9"/>
<reference evidence="1 2" key="1">
    <citation type="submission" date="2023-03" db="EMBL/GenBank/DDBJ databases">
        <title>Genome sequence of Lichtheimia ornata CBS 291.66.</title>
        <authorList>
            <person name="Mohabir J.T."/>
            <person name="Shea T.P."/>
            <person name="Kurbessoian T."/>
            <person name="Berby B."/>
            <person name="Fontaine J."/>
            <person name="Livny J."/>
            <person name="Gnirke A."/>
            <person name="Stajich J.E."/>
            <person name="Cuomo C.A."/>
        </authorList>
    </citation>
    <scope>NUCLEOTIDE SEQUENCE [LARGE SCALE GENOMIC DNA]</scope>
    <source>
        <strain evidence="1">CBS 291.66</strain>
    </source>
</reference>
<evidence type="ECO:0000313" key="2">
    <source>
        <dbReference type="Proteomes" id="UP001234581"/>
    </source>
</evidence>
<dbReference type="RefSeq" id="XP_058336875.1">
    <property type="nucleotide sequence ID" value="XM_058492352.1"/>
</dbReference>
<comment type="caution">
    <text evidence="1">The sequence shown here is derived from an EMBL/GenBank/DDBJ whole genome shotgun (WGS) entry which is preliminary data.</text>
</comment>
<evidence type="ECO:0000313" key="1">
    <source>
        <dbReference type="EMBL" id="KAJ8651961.1"/>
    </source>
</evidence>
<sequence>MVTIMRILIIVSWAAPDFRHWYLSPHLYFLSKLHAWRLRIQRKRDITESCGSLHAANNLVFNVLTVPSERSIRGYWRHWQLTILDLIHQVILKTNTQFLVLDMADSQS</sequence>
<name>A0AAD7URT9_9FUNG</name>